<feature type="region of interest" description="Disordered" evidence="1">
    <location>
        <begin position="1"/>
        <end position="24"/>
    </location>
</feature>
<dbReference type="GO" id="GO:0042167">
    <property type="term" value="P:heme catabolic process"/>
    <property type="evidence" value="ECO:0007669"/>
    <property type="project" value="InterPro"/>
</dbReference>
<dbReference type="GO" id="GO:0000166">
    <property type="term" value="F:nucleotide binding"/>
    <property type="evidence" value="ECO:0007669"/>
    <property type="project" value="InterPro"/>
</dbReference>
<dbReference type="InterPro" id="IPR051450">
    <property type="entry name" value="Gfo/Idh/MocA_Oxidoreductases"/>
</dbReference>
<dbReference type="PANTHER" id="PTHR43377:SF1">
    <property type="entry name" value="BILIVERDIN REDUCTASE A"/>
    <property type="match status" value="1"/>
</dbReference>
<feature type="compositionally biased region" description="Polar residues" evidence="1">
    <location>
        <begin position="500"/>
        <end position="517"/>
    </location>
</feature>
<evidence type="ECO:0008006" key="7">
    <source>
        <dbReference type="Google" id="ProtNLM"/>
    </source>
</evidence>
<protein>
    <recommendedName>
        <fullName evidence="7">Biliverdin reductase A</fullName>
    </recommendedName>
</protein>
<dbReference type="Gene3D" id="3.30.360.10">
    <property type="entry name" value="Dihydrodipicolinate Reductase, domain 2"/>
    <property type="match status" value="1"/>
</dbReference>
<sequence length="517" mass="58192">MSSCANWENNTHSSPPKPNEPKRLPHSALSNFILNVKGFRASIGNLCRASFQDMYRSQTEDSQKYREHQQFSLCSPLWTEQDEGLLYDGNRNSAALKIPLKFFFVKALTEVTDFKKEISKMFGTVVVGVGIAGLARIRDLMNPMPSSPSEHLKLFGFVSRRSFGNINEAKQISLEDALSNKDIHAAFISTENRSHEETIRMFLEAGKHVLVEYPMTLSAKAAHELWEMAEQKGKVLHVEHIELLTEEYKQLKKEVAGKELVKGTLHFTGSVLDENKSGFPAFSGIARLTWLIDLFGDLTVTSATREKQKDKNYSRMTVHFQTANKKPLTWIEERGPGMRREKKINFCFTSGCLENFPEAPRSSVGLFMQDQNLFAKKLLGQVSKEELAAEKWRILRCLDLAEVGSMIQGLGLPHSLPELLFLKYDNFPIAHQREERRSQAVSVARMPSSPKLVLQLQLAVLAPKKLSRVVSTYYASAPSCPVHSQADKLTTASVKEEVSQGDNMATNPSPSDWTPDR</sequence>
<feature type="domain" description="Gfo/Idh/MocA-like oxidoreductase N-terminal" evidence="2">
    <location>
        <begin position="123"/>
        <end position="240"/>
    </location>
</feature>
<feature type="domain" description="Biliverdin reductase catalytic" evidence="3">
    <location>
        <begin position="248"/>
        <end position="360"/>
    </location>
</feature>
<dbReference type="SUPFAM" id="SSF51735">
    <property type="entry name" value="NAD(P)-binding Rossmann-fold domains"/>
    <property type="match status" value="1"/>
</dbReference>
<dbReference type="GO" id="GO:0004074">
    <property type="term" value="F:biliverdin reductase [NAD(P)H] activity"/>
    <property type="evidence" value="ECO:0007669"/>
    <property type="project" value="InterPro"/>
</dbReference>
<dbReference type="SUPFAM" id="SSF55347">
    <property type="entry name" value="Glyceraldehyde-3-phosphate dehydrogenase-like, C-terminal domain"/>
    <property type="match status" value="1"/>
</dbReference>
<feature type="region of interest" description="Disordered" evidence="1">
    <location>
        <begin position="481"/>
        <end position="517"/>
    </location>
</feature>
<organism evidence="4">
    <name type="scientific">Lamprotornis superbus</name>
    <dbReference type="NCBI Taxonomy" id="245042"/>
    <lineage>
        <taxon>Eukaryota</taxon>
        <taxon>Metazoa</taxon>
        <taxon>Chordata</taxon>
        <taxon>Craniata</taxon>
        <taxon>Vertebrata</taxon>
        <taxon>Euteleostomi</taxon>
        <taxon>Archelosauria</taxon>
        <taxon>Archosauria</taxon>
        <taxon>Dinosauria</taxon>
        <taxon>Saurischia</taxon>
        <taxon>Theropoda</taxon>
        <taxon>Coelurosauria</taxon>
        <taxon>Aves</taxon>
        <taxon>Neognathae</taxon>
        <taxon>Neoaves</taxon>
        <taxon>Telluraves</taxon>
        <taxon>Australaves</taxon>
        <taxon>Passeriformes</taxon>
        <taxon>Sturnidae</taxon>
        <taxon>Lamprotornis</taxon>
    </lineage>
</organism>
<evidence type="ECO:0000313" key="5">
    <source>
        <dbReference type="EMBL" id="KAI1242974.1"/>
    </source>
</evidence>
<dbReference type="EMBL" id="JADDUC010000361">
    <property type="protein sequence ID" value="KAG0113975.1"/>
    <property type="molecule type" value="Genomic_DNA"/>
</dbReference>
<proteinExistence type="predicted"/>
<dbReference type="OrthoDB" id="2129491at2759"/>
<reference evidence="5 6" key="2">
    <citation type="journal article" date="2021" name="J. Hered.">
        <title>Feather Gene Expression Elucidates the Developmental Basis of Plumage Iridescence in African Starlings.</title>
        <authorList>
            <person name="Rubenstein D.R."/>
            <person name="Corvelo A."/>
            <person name="MacManes M.D."/>
            <person name="Maia R."/>
            <person name="Narzisi G."/>
            <person name="Rousaki A."/>
            <person name="Vandenabeele P."/>
            <person name="Shawkey M.D."/>
            <person name="Solomon J."/>
        </authorList>
    </citation>
    <scope>NUCLEOTIDE SEQUENCE [LARGE SCALE GENOMIC DNA]</scope>
    <source>
        <strain evidence="5">SS15</strain>
    </source>
</reference>
<keyword evidence="6" id="KW-1185">Reference proteome</keyword>
<evidence type="ECO:0000259" key="2">
    <source>
        <dbReference type="Pfam" id="PF01408"/>
    </source>
</evidence>
<evidence type="ECO:0000256" key="1">
    <source>
        <dbReference type="SAM" id="MobiDB-lite"/>
    </source>
</evidence>
<evidence type="ECO:0000313" key="4">
    <source>
        <dbReference type="EMBL" id="KAG0113975.1"/>
    </source>
</evidence>
<dbReference type="PANTHER" id="PTHR43377">
    <property type="entry name" value="BILIVERDIN REDUCTASE A"/>
    <property type="match status" value="1"/>
</dbReference>
<dbReference type="AlphaFoldDB" id="A0A835NFV4"/>
<dbReference type="InterPro" id="IPR000683">
    <property type="entry name" value="Gfo/Idh/MocA-like_OxRdtase_N"/>
</dbReference>
<dbReference type="Proteomes" id="UP000618051">
    <property type="component" value="Unassembled WGS sequence"/>
</dbReference>
<dbReference type="Gene3D" id="3.40.50.720">
    <property type="entry name" value="NAD(P)-binding Rossmann-like Domain"/>
    <property type="match status" value="1"/>
</dbReference>
<reference evidence="5" key="3">
    <citation type="submission" date="2022-01" db="EMBL/GenBank/DDBJ databases">
        <authorList>
            <person name="Rubenstein D.R."/>
        </authorList>
    </citation>
    <scope>NUCLEOTIDE SEQUENCE</scope>
    <source>
        <strain evidence="5">SS15</strain>
        <tissue evidence="5">Liver</tissue>
    </source>
</reference>
<comment type="caution">
    <text evidence="4">The sequence shown here is derived from an EMBL/GenBank/DDBJ whole genome shotgun (WGS) entry which is preliminary data.</text>
</comment>
<evidence type="ECO:0000313" key="6">
    <source>
        <dbReference type="Proteomes" id="UP000618051"/>
    </source>
</evidence>
<evidence type="ECO:0000259" key="3">
    <source>
        <dbReference type="Pfam" id="PF09166"/>
    </source>
</evidence>
<reference evidence="4" key="1">
    <citation type="submission" date="2020-10" db="EMBL/GenBank/DDBJ databases">
        <title>Feather gene expression reveals the developmental basis of iridescence in African starlings.</title>
        <authorList>
            <person name="Rubenstein D.R."/>
        </authorList>
    </citation>
    <scope>NUCLEOTIDE SEQUENCE</scope>
    <source>
        <strain evidence="4">SS15</strain>
        <tissue evidence="4">Liver</tissue>
    </source>
</reference>
<feature type="compositionally biased region" description="Polar residues" evidence="1">
    <location>
        <begin position="1"/>
        <end position="14"/>
    </location>
</feature>
<dbReference type="GO" id="GO:0008270">
    <property type="term" value="F:zinc ion binding"/>
    <property type="evidence" value="ECO:0007669"/>
    <property type="project" value="InterPro"/>
</dbReference>
<dbReference type="InterPro" id="IPR036291">
    <property type="entry name" value="NAD(P)-bd_dom_sf"/>
</dbReference>
<dbReference type="Pfam" id="PF09166">
    <property type="entry name" value="Biliv-reduc_cat"/>
    <property type="match status" value="1"/>
</dbReference>
<dbReference type="Pfam" id="PF01408">
    <property type="entry name" value="GFO_IDH_MocA"/>
    <property type="match status" value="1"/>
</dbReference>
<dbReference type="InterPro" id="IPR015249">
    <property type="entry name" value="Biliverdin_Rdtase_cat"/>
</dbReference>
<dbReference type="EMBL" id="JADDUC020000001">
    <property type="protein sequence ID" value="KAI1242974.1"/>
    <property type="molecule type" value="Genomic_DNA"/>
</dbReference>
<accession>A0A835NFV4</accession>
<name>A0A835NFV4_9PASS</name>
<gene>
    <name evidence="5" type="ORF">IHE44_0000539</name>
    <name evidence="4" type="ORF">IHE44_009252</name>
</gene>